<dbReference type="GO" id="GO:0046872">
    <property type="term" value="F:metal ion binding"/>
    <property type="evidence" value="ECO:0007669"/>
    <property type="project" value="InterPro"/>
</dbReference>
<reference evidence="2 3" key="1">
    <citation type="submission" date="2019-03" db="EMBL/GenBank/DDBJ databases">
        <title>Genomic Encyclopedia of Type Strains, Phase IV (KMG-IV): sequencing the most valuable type-strain genomes for metagenomic binning, comparative biology and taxonomic classification.</title>
        <authorList>
            <person name="Goeker M."/>
        </authorList>
    </citation>
    <scope>NUCLEOTIDE SEQUENCE [LARGE SCALE GENOMIC DNA]</scope>
    <source>
        <strain evidence="2 3">DSM 103792</strain>
    </source>
</reference>
<evidence type="ECO:0000313" key="2">
    <source>
        <dbReference type="EMBL" id="TDQ45473.1"/>
    </source>
</evidence>
<dbReference type="RefSeq" id="WP_133592779.1">
    <property type="nucleotide sequence ID" value="NZ_CP037953.1"/>
</dbReference>
<organism evidence="2 3">
    <name type="scientific">Permianibacter aggregans</name>
    <dbReference type="NCBI Taxonomy" id="1510150"/>
    <lineage>
        <taxon>Bacteria</taxon>
        <taxon>Pseudomonadati</taxon>
        <taxon>Pseudomonadota</taxon>
        <taxon>Gammaproteobacteria</taxon>
        <taxon>Pseudomonadales</taxon>
        <taxon>Pseudomonadaceae</taxon>
        <taxon>Permianibacter</taxon>
    </lineage>
</organism>
<dbReference type="Proteomes" id="UP000295375">
    <property type="component" value="Unassembled WGS sequence"/>
</dbReference>
<proteinExistence type="predicted"/>
<name>A0A4R6UJI4_9GAMM</name>
<sequence length="66" mass="7200">MHEFHVPELHCQSCVTTLAAQIRRLDPVAEVNGLVSERRLLVKADLSESELLLVLSSAGYAATPIT</sequence>
<dbReference type="EMBL" id="SNYM01000020">
    <property type="protein sequence ID" value="TDQ45473.1"/>
    <property type="molecule type" value="Genomic_DNA"/>
</dbReference>
<dbReference type="SUPFAM" id="SSF55008">
    <property type="entry name" value="HMA, heavy metal-associated domain"/>
    <property type="match status" value="1"/>
</dbReference>
<dbReference type="Gene3D" id="3.30.70.100">
    <property type="match status" value="1"/>
</dbReference>
<gene>
    <name evidence="2" type="ORF">EV696_12050</name>
</gene>
<evidence type="ECO:0000313" key="3">
    <source>
        <dbReference type="Proteomes" id="UP000295375"/>
    </source>
</evidence>
<keyword evidence="3" id="KW-1185">Reference proteome</keyword>
<evidence type="ECO:0000259" key="1">
    <source>
        <dbReference type="Pfam" id="PF00403"/>
    </source>
</evidence>
<feature type="domain" description="HMA" evidence="1">
    <location>
        <begin position="4"/>
        <end position="60"/>
    </location>
</feature>
<dbReference type="OrthoDB" id="9814359at2"/>
<accession>A0A4R6UJI4</accession>
<protein>
    <submittedName>
        <fullName evidence="2">Copper chaperone</fullName>
    </submittedName>
</protein>
<dbReference type="Pfam" id="PF00403">
    <property type="entry name" value="HMA"/>
    <property type="match status" value="1"/>
</dbReference>
<dbReference type="InterPro" id="IPR006121">
    <property type="entry name" value="HMA_dom"/>
</dbReference>
<comment type="caution">
    <text evidence="2">The sequence shown here is derived from an EMBL/GenBank/DDBJ whole genome shotgun (WGS) entry which is preliminary data.</text>
</comment>
<dbReference type="InterPro" id="IPR036163">
    <property type="entry name" value="HMA_dom_sf"/>
</dbReference>
<dbReference type="AlphaFoldDB" id="A0A4R6UJI4"/>